<comment type="caution">
    <text evidence="2">The sequence shown here is derived from an EMBL/GenBank/DDBJ whole genome shotgun (WGS) entry which is preliminary data.</text>
</comment>
<dbReference type="Proteomes" id="UP000248724">
    <property type="component" value="Unassembled WGS sequence"/>
</dbReference>
<dbReference type="EMBL" id="QHBU01000281">
    <property type="protein sequence ID" value="PZR77833.1"/>
    <property type="molecule type" value="Genomic_DNA"/>
</dbReference>
<accession>A0A934JW36</accession>
<proteinExistence type="predicted"/>
<sequence>MSEPPRRGFWEAPVPPAWAVRALAKGIIGPERFEALVAYTADPTAVRRRNRPRAACSCRKRAKRGCTSWHFEHPG</sequence>
<accession>A0A2W5YXZ9</accession>
<reference evidence="2" key="2">
    <citation type="submission" date="2018-05" db="EMBL/GenBank/DDBJ databases">
        <authorList>
            <person name="Ferrari B."/>
        </authorList>
    </citation>
    <scope>NUCLEOTIDE SEQUENCE</scope>
    <source>
        <strain evidence="2">RRmetagenome_bin12</strain>
    </source>
</reference>
<dbReference type="RefSeq" id="WP_337311895.1">
    <property type="nucleotide sequence ID" value="NZ_JAEKNS010000100.1"/>
</dbReference>
<protein>
    <submittedName>
        <fullName evidence="2">Uncharacterized protein</fullName>
    </submittedName>
</protein>
<evidence type="ECO:0000313" key="4">
    <source>
        <dbReference type="Proteomes" id="UP000606991"/>
    </source>
</evidence>
<evidence type="ECO:0000313" key="3">
    <source>
        <dbReference type="Proteomes" id="UP000248724"/>
    </source>
</evidence>
<gene>
    <name evidence="2" type="ORF">DLM65_14670</name>
    <name evidence="1" type="ORF">JF886_09635</name>
</gene>
<evidence type="ECO:0000313" key="1">
    <source>
        <dbReference type="EMBL" id="MBJ7595104.1"/>
    </source>
</evidence>
<dbReference type="Proteomes" id="UP000606991">
    <property type="component" value="Unassembled WGS sequence"/>
</dbReference>
<reference evidence="2 3" key="1">
    <citation type="journal article" date="2017" name="Nature">
        <title>Atmospheric trace gases support primary production in Antarctic desert surface soil.</title>
        <authorList>
            <person name="Ji M."/>
            <person name="Greening C."/>
            <person name="Vanwonterghem I."/>
            <person name="Carere C.R."/>
            <person name="Bay S.K."/>
            <person name="Steen J.A."/>
            <person name="Montgomery K."/>
            <person name="Lines T."/>
            <person name="Beardall J."/>
            <person name="van Dorst J."/>
            <person name="Snape I."/>
            <person name="Stott M.B."/>
            <person name="Hugenholtz P."/>
            <person name="Ferrari B.C."/>
        </authorList>
    </citation>
    <scope>NUCLEOTIDE SEQUENCE [LARGE SCALE GENOMIC DNA]</scope>
    <source>
        <strain evidence="2">RRmetagenome_bin12</strain>
    </source>
</reference>
<dbReference type="EMBL" id="JAEKNS010000100">
    <property type="protein sequence ID" value="MBJ7595104.1"/>
    <property type="molecule type" value="Genomic_DNA"/>
</dbReference>
<organism evidence="2 3">
    <name type="scientific">Candidatus Aeolococcus gillhamiae</name>
    <dbReference type="NCBI Taxonomy" id="3127015"/>
    <lineage>
        <taxon>Bacteria</taxon>
        <taxon>Bacillati</taxon>
        <taxon>Candidatus Dormiibacterota</taxon>
        <taxon>Candidatus Dormibacteria</taxon>
        <taxon>Candidatus Aeolococcales</taxon>
        <taxon>Candidatus Aeolococcaceae</taxon>
        <taxon>Candidatus Aeolococcus</taxon>
    </lineage>
</organism>
<name>A0A2W5YXZ9_9BACT</name>
<reference evidence="1 4" key="3">
    <citation type="submission" date="2020-10" db="EMBL/GenBank/DDBJ databases">
        <title>Ca. Dormibacterota MAGs.</title>
        <authorList>
            <person name="Montgomery K."/>
        </authorList>
    </citation>
    <scope>NUCLEOTIDE SEQUENCE [LARGE SCALE GENOMIC DNA]</scope>
    <source>
        <strain evidence="1">SC8812_S17_18</strain>
    </source>
</reference>
<dbReference type="AlphaFoldDB" id="A0A2W5YXZ9"/>
<evidence type="ECO:0000313" key="2">
    <source>
        <dbReference type="EMBL" id="PZR77833.1"/>
    </source>
</evidence>